<protein>
    <submittedName>
        <fullName evidence="11">Ethylene-responsive transcription factor</fullName>
    </submittedName>
</protein>
<evidence type="ECO:0000256" key="8">
    <source>
        <dbReference type="ARBA" id="ARBA00024343"/>
    </source>
</evidence>
<dbReference type="InterPro" id="IPR036955">
    <property type="entry name" value="AP2/ERF_dom_sf"/>
</dbReference>
<reference evidence="11" key="2">
    <citation type="journal article" date="2024" name="Plant">
        <title>Genomic evolution and insights into agronomic trait innovations of Sesamum species.</title>
        <authorList>
            <person name="Miao H."/>
            <person name="Wang L."/>
            <person name="Qu L."/>
            <person name="Liu H."/>
            <person name="Sun Y."/>
            <person name="Le M."/>
            <person name="Wang Q."/>
            <person name="Wei S."/>
            <person name="Zheng Y."/>
            <person name="Lin W."/>
            <person name="Duan Y."/>
            <person name="Cao H."/>
            <person name="Xiong S."/>
            <person name="Wang X."/>
            <person name="Wei L."/>
            <person name="Li C."/>
            <person name="Ma Q."/>
            <person name="Ju M."/>
            <person name="Zhao R."/>
            <person name="Li G."/>
            <person name="Mu C."/>
            <person name="Tian Q."/>
            <person name="Mei H."/>
            <person name="Zhang T."/>
            <person name="Gao T."/>
            <person name="Zhang H."/>
        </authorList>
    </citation>
    <scope>NUCLEOTIDE SEQUENCE</scope>
    <source>
        <strain evidence="11">G01</strain>
    </source>
</reference>
<dbReference type="PROSITE" id="PS51032">
    <property type="entry name" value="AP2_ERF"/>
    <property type="match status" value="1"/>
</dbReference>
<feature type="region of interest" description="Disordered" evidence="9">
    <location>
        <begin position="27"/>
        <end position="113"/>
    </location>
</feature>
<dbReference type="PANTHER" id="PTHR31985:SF130">
    <property type="entry name" value="ETHYLENE-RESPONSIVE TRANSCRIPTION FACTOR ERF034"/>
    <property type="match status" value="1"/>
</dbReference>
<dbReference type="SUPFAM" id="SSF54171">
    <property type="entry name" value="DNA-binding domain"/>
    <property type="match status" value="1"/>
</dbReference>
<keyword evidence="5" id="KW-0010">Activator</keyword>
<evidence type="ECO:0000256" key="5">
    <source>
        <dbReference type="ARBA" id="ARBA00023159"/>
    </source>
</evidence>
<keyword evidence="4" id="KW-0238">DNA-binding</keyword>
<proteinExistence type="inferred from homology"/>
<keyword evidence="2" id="KW-0611">Plant defense</keyword>
<evidence type="ECO:0000256" key="1">
    <source>
        <dbReference type="ARBA" id="ARBA00004123"/>
    </source>
</evidence>
<dbReference type="InterPro" id="IPR001471">
    <property type="entry name" value="AP2/ERF_dom"/>
</dbReference>
<gene>
    <name evidence="11" type="ORF">Sangu_0037300</name>
</gene>
<keyword evidence="3" id="KW-0805">Transcription regulation</keyword>
<name>A0AAW2RHJ6_9LAMI</name>
<feature type="compositionally biased region" description="Basic and acidic residues" evidence="9">
    <location>
        <begin position="84"/>
        <end position="96"/>
    </location>
</feature>
<dbReference type="FunFam" id="3.30.730.10:FF:000001">
    <property type="entry name" value="Ethylene-responsive transcription factor 2"/>
    <property type="match status" value="1"/>
</dbReference>
<sequence>MEGTIIFESVAQHQLFSSSSAAAAAAAAIATSSTTSSTSSTSGGSVLPSASSTSSSSSDSSTNETQSVVKSKDCSKGQKITRKAQGEKSGNEDAARRRNGGSAAANDKHPTYRGVRKRNWGRWVCEIREPRKKSRIWLGTYPTAEMAARAHDVAALAIKGQSAYLNFPQLAQYLPRPTSTAPKDIQAAAAKAAAATFPEETNQCGAEPQLSESKLPSSQSSTNLTLDNMQESSNSASAAHHDDDTFFDLPDLSLSSTDHSNGYCYYASSWQLAGADVGFRLEDPFLWECN</sequence>
<dbReference type="GO" id="GO:0003700">
    <property type="term" value="F:DNA-binding transcription factor activity"/>
    <property type="evidence" value="ECO:0007669"/>
    <property type="project" value="InterPro"/>
</dbReference>
<dbReference type="CDD" id="cd00018">
    <property type="entry name" value="AP2"/>
    <property type="match status" value="1"/>
</dbReference>
<dbReference type="Gene3D" id="3.30.730.10">
    <property type="entry name" value="AP2/ERF domain"/>
    <property type="match status" value="1"/>
</dbReference>
<evidence type="ECO:0000313" key="11">
    <source>
        <dbReference type="EMBL" id="KAL0379730.1"/>
    </source>
</evidence>
<feature type="compositionally biased region" description="Low complexity" evidence="9">
    <location>
        <begin position="207"/>
        <end position="221"/>
    </location>
</feature>
<comment type="similarity">
    <text evidence="8">Belongs to the AP2/ERF transcription factor family. ERF subfamily.</text>
</comment>
<dbReference type="PRINTS" id="PR00367">
    <property type="entry name" value="ETHRSPELEMNT"/>
</dbReference>
<evidence type="ECO:0000256" key="2">
    <source>
        <dbReference type="ARBA" id="ARBA00022821"/>
    </source>
</evidence>
<dbReference type="Pfam" id="PF00847">
    <property type="entry name" value="AP2"/>
    <property type="match status" value="1"/>
</dbReference>
<feature type="compositionally biased region" description="Polar residues" evidence="9">
    <location>
        <begin position="222"/>
        <end position="231"/>
    </location>
</feature>
<evidence type="ECO:0000256" key="6">
    <source>
        <dbReference type="ARBA" id="ARBA00023163"/>
    </source>
</evidence>
<feature type="region of interest" description="Disordered" evidence="9">
    <location>
        <begin position="199"/>
        <end position="240"/>
    </location>
</feature>
<reference evidence="11" key="1">
    <citation type="submission" date="2020-06" db="EMBL/GenBank/DDBJ databases">
        <authorList>
            <person name="Li T."/>
            <person name="Hu X."/>
            <person name="Zhang T."/>
            <person name="Song X."/>
            <person name="Zhang H."/>
            <person name="Dai N."/>
            <person name="Sheng W."/>
            <person name="Hou X."/>
            <person name="Wei L."/>
        </authorList>
    </citation>
    <scope>NUCLEOTIDE SEQUENCE</scope>
    <source>
        <strain evidence="11">G01</strain>
        <tissue evidence="11">Leaf</tissue>
    </source>
</reference>
<feature type="compositionally biased region" description="Low complexity" evidence="9">
    <location>
        <begin position="27"/>
        <end position="62"/>
    </location>
</feature>
<evidence type="ECO:0000256" key="3">
    <source>
        <dbReference type="ARBA" id="ARBA00023015"/>
    </source>
</evidence>
<dbReference type="InterPro" id="IPR051032">
    <property type="entry name" value="AP2/ERF_TF_ERF_subfamily"/>
</dbReference>
<evidence type="ECO:0000256" key="7">
    <source>
        <dbReference type="ARBA" id="ARBA00023242"/>
    </source>
</evidence>
<dbReference type="GO" id="GO:0006952">
    <property type="term" value="P:defense response"/>
    <property type="evidence" value="ECO:0007669"/>
    <property type="project" value="UniProtKB-KW"/>
</dbReference>
<comment type="caution">
    <text evidence="11">The sequence shown here is derived from an EMBL/GenBank/DDBJ whole genome shotgun (WGS) entry which is preliminary data.</text>
</comment>
<accession>A0AAW2RHJ6</accession>
<dbReference type="GO" id="GO:0003677">
    <property type="term" value="F:DNA binding"/>
    <property type="evidence" value="ECO:0007669"/>
    <property type="project" value="UniProtKB-KW"/>
</dbReference>
<evidence type="ECO:0000256" key="4">
    <source>
        <dbReference type="ARBA" id="ARBA00023125"/>
    </source>
</evidence>
<dbReference type="EMBL" id="JACGWK010000001">
    <property type="protein sequence ID" value="KAL0379730.1"/>
    <property type="molecule type" value="Genomic_DNA"/>
</dbReference>
<keyword evidence="7" id="KW-0539">Nucleus</keyword>
<evidence type="ECO:0000259" key="10">
    <source>
        <dbReference type="PROSITE" id="PS51032"/>
    </source>
</evidence>
<keyword evidence="6" id="KW-0804">Transcription</keyword>
<dbReference type="AlphaFoldDB" id="A0AAW2RHJ6"/>
<dbReference type="InterPro" id="IPR016177">
    <property type="entry name" value="DNA-bd_dom_sf"/>
</dbReference>
<feature type="domain" description="AP2/ERF" evidence="10">
    <location>
        <begin position="111"/>
        <end position="168"/>
    </location>
</feature>
<dbReference type="SMART" id="SM00380">
    <property type="entry name" value="AP2"/>
    <property type="match status" value="1"/>
</dbReference>
<dbReference type="GO" id="GO:0005634">
    <property type="term" value="C:nucleus"/>
    <property type="evidence" value="ECO:0007669"/>
    <property type="project" value="UniProtKB-SubCell"/>
</dbReference>
<dbReference type="PANTHER" id="PTHR31985">
    <property type="entry name" value="ETHYLENE-RESPONSIVE TRANSCRIPTION FACTOR ERF042-RELATED"/>
    <property type="match status" value="1"/>
</dbReference>
<organism evidence="11">
    <name type="scientific">Sesamum angustifolium</name>
    <dbReference type="NCBI Taxonomy" id="2727405"/>
    <lineage>
        <taxon>Eukaryota</taxon>
        <taxon>Viridiplantae</taxon>
        <taxon>Streptophyta</taxon>
        <taxon>Embryophyta</taxon>
        <taxon>Tracheophyta</taxon>
        <taxon>Spermatophyta</taxon>
        <taxon>Magnoliopsida</taxon>
        <taxon>eudicotyledons</taxon>
        <taxon>Gunneridae</taxon>
        <taxon>Pentapetalae</taxon>
        <taxon>asterids</taxon>
        <taxon>lamiids</taxon>
        <taxon>Lamiales</taxon>
        <taxon>Pedaliaceae</taxon>
        <taxon>Sesamum</taxon>
    </lineage>
</organism>
<comment type="subcellular location">
    <subcellularLocation>
        <location evidence="1">Nucleus</location>
    </subcellularLocation>
</comment>
<evidence type="ECO:0000256" key="9">
    <source>
        <dbReference type="SAM" id="MobiDB-lite"/>
    </source>
</evidence>